<feature type="domain" description="ABC3 transporter permease C-terminal" evidence="8">
    <location>
        <begin position="331"/>
        <end position="446"/>
    </location>
</feature>
<evidence type="ECO:0000256" key="2">
    <source>
        <dbReference type="ARBA" id="ARBA00022475"/>
    </source>
</evidence>
<sequence length="959" mass="105078">MKRSKWPLASTWAAIFVLTGWRLRKTGPLLAITGLGMIAASFVICAIPLLTQTIFRLGLPEATITLHATAGTLSAARMAQIQQQLTQPLQRNLTDWLTVPPTLSLETSSTRVLAPSTSHPYTMSLIGASGEQARPHLTILEGRLPRISADALEVVLHPSVATQLQLRPGATLTLRYLLLVPGTHVGTPATLTLRVVGIFLPAASDPYWQNTTFAYQPDTSLTALTENTALANAIDTLTRSGTMTLPEPIHLYWRYPVVLQRLENTEQLNELLTRYHITGEQLKSSDSSLTEKPPFLQQRELRSAAFGTAGKPGTLSIYRDQLQVVQLPLFVLAVQITALILFFVAIMTELLLEQQDEALALLHSRGATRLQLFGTLLLQVCGPAILALLLGPLLALLAVRSLVQWLFSSQLRLGIDTLLTIAPYNLVVILLTMGIMLLVSSRSLRLDILVLRRETSRTKQRPLWQTLYLDIVAGLLAFIITLISQYLHSVGISNSTADVLLTTPLTLLTPIFLALAVLLFALRLYPLVLRFCAQLAQHATGAIPSLALAQLARAPGRFVRTSLLLAFAIALGIFTQVFAATHTRHSNDVAAYLSSSSISGPISEQAMRNQCANHPQTTPETLQAVTLLYRSLPGVQVASVGYREELSLPSDLNTPSVVLQAIDTDTFLPTVHWPLEQPVSLLQQQQGPFLPAIVDRQLQRSLQLTLHHTFTLTTSSKTRTFFVAGIVERIPPLNDGDNATQAGLLVDYTRYATGITLQPNYVWLATEERPETLTRIRRALTSNPQLQLDALYDRTALQNALHTNPLILNLLALLALGTPLALGLALFGNLVAASLSAQNRLVHFSVLRALGTSTRQITAMLLWEQTFLYGTGLLPGLSFGLFLAWTIAPALAQTILLDPTSTRIDLFTLQHLLPARPVFPATLWLSVSLLVPLYIAALLLMLRLTTRADMPATLRYNAD</sequence>
<keyword evidence="10" id="KW-1185">Reference proteome</keyword>
<feature type="transmembrane region" description="Helical" evidence="7">
    <location>
        <begin position="867"/>
        <end position="888"/>
    </location>
</feature>
<name>A0A326UDR7_THEHA</name>
<keyword evidence="5 7" id="KW-0472">Membrane</keyword>
<evidence type="ECO:0000313" key="10">
    <source>
        <dbReference type="Proteomes" id="UP000248806"/>
    </source>
</evidence>
<evidence type="ECO:0000256" key="4">
    <source>
        <dbReference type="ARBA" id="ARBA00022989"/>
    </source>
</evidence>
<accession>A0A326UDR7</accession>
<evidence type="ECO:0000256" key="7">
    <source>
        <dbReference type="SAM" id="Phobius"/>
    </source>
</evidence>
<feature type="transmembrane region" description="Helical" evidence="7">
    <location>
        <begin position="418"/>
        <end position="439"/>
    </location>
</feature>
<dbReference type="Proteomes" id="UP000248806">
    <property type="component" value="Unassembled WGS sequence"/>
</dbReference>
<evidence type="ECO:0000256" key="3">
    <source>
        <dbReference type="ARBA" id="ARBA00022692"/>
    </source>
</evidence>
<feature type="transmembrane region" description="Helical" evidence="7">
    <location>
        <begin position="329"/>
        <end position="352"/>
    </location>
</feature>
<dbReference type="RefSeq" id="WP_111319270.1">
    <property type="nucleotide sequence ID" value="NZ_BIFX01000001.1"/>
</dbReference>
<protein>
    <submittedName>
        <fullName evidence="9">ABC-type lipoprotein release transport system permease subunit</fullName>
    </submittedName>
</protein>
<comment type="caution">
    <text evidence="9">The sequence shown here is derived from an EMBL/GenBank/DDBJ whole genome shotgun (WGS) entry which is preliminary data.</text>
</comment>
<feature type="transmembrane region" description="Helical" evidence="7">
    <location>
        <begin position="372"/>
        <end position="398"/>
    </location>
</feature>
<feature type="transmembrane region" description="Helical" evidence="7">
    <location>
        <begin position="806"/>
        <end position="831"/>
    </location>
</feature>
<reference evidence="9 10" key="1">
    <citation type="submission" date="2018-06" db="EMBL/GenBank/DDBJ databases">
        <title>Genomic Encyclopedia of Archaeal and Bacterial Type Strains, Phase II (KMG-II): from individual species to whole genera.</title>
        <authorList>
            <person name="Goeker M."/>
        </authorList>
    </citation>
    <scope>NUCLEOTIDE SEQUENCE [LARGE SCALE GENOMIC DNA]</scope>
    <source>
        <strain evidence="9 10">ATCC BAA-1881</strain>
    </source>
</reference>
<keyword evidence="4 7" id="KW-1133">Transmembrane helix</keyword>
<keyword evidence="9" id="KW-0449">Lipoprotein</keyword>
<dbReference type="InterPro" id="IPR003838">
    <property type="entry name" value="ABC3_permease_C"/>
</dbReference>
<comment type="subcellular location">
    <subcellularLocation>
        <location evidence="1">Cell membrane</location>
        <topology evidence="1">Multi-pass membrane protein</topology>
    </subcellularLocation>
</comment>
<dbReference type="GO" id="GO:0022857">
    <property type="term" value="F:transmembrane transporter activity"/>
    <property type="evidence" value="ECO:0007669"/>
    <property type="project" value="TreeGrafter"/>
</dbReference>
<evidence type="ECO:0000259" key="8">
    <source>
        <dbReference type="Pfam" id="PF02687"/>
    </source>
</evidence>
<keyword evidence="2" id="KW-1003">Cell membrane</keyword>
<dbReference type="PANTHER" id="PTHR30572">
    <property type="entry name" value="MEMBRANE COMPONENT OF TRANSPORTER-RELATED"/>
    <property type="match status" value="1"/>
</dbReference>
<dbReference type="OrthoDB" id="135040at2"/>
<feature type="transmembrane region" description="Helical" evidence="7">
    <location>
        <begin position="507"/>
        <end position="525"/>
    </location>
</feature>
<feature type="transmembrane region" description="Helical" evidence="7">
    <location>
        <begin position="467"/>
        <end position="487"/>
    </location>
</feature>
<feature type="transmembrane region" description="Helical" evidence="7">
    <location>
        <begin position="558"/>
        <end position="579"/>
    </location>
</feature>
<dbReference type="AlphaFoldDB" id="A0A326UDR7"/>
<comment type="similarity">
    <text evidence="6">Belongs to the ABC-4 integral membrane protein family.</text>
</comment>
<organism evidence="9 10">
    <name type="scientific">Thermosporothrix hazakensis</name>
    <dbReference type="NCBI Taxonomy" id="644383"/>
    <lineage>
        <taxon>Bacteria</taxon>
        <taxon>Bacillati</taxon>
        <taxon>Chloroflexota</taxon>
        <taxon>Ktedonobacteria</taxon>
        <taxon>Ktedonobacterales</taxon>
        <taxon>Thermosporotrichaceae</taxon>
        <taxon>Thermosporothrix</taxon>
    </lineage>
</organism>
<gene>
    <name evidence="9" type="ORF">EI42_00935</name>
</gene>
<proteinExistence type="inferred from homology"/>
<feature type="domain" description="ABC3 transporter permease C-terminal" evidence="8">
    <location>
        <begin position="820"/>
        <end position="944"/>
    </location>
</feature>
<dbReference type="EMBL" id="QKUF01000001">
    <property type="protein sequence ID" value="PZW36752.1"/>
    <property type="molecule type" value="Genomic_DNA"/>
</dbReference>
<dbReference type="GO" id="GO:0005886">
    <property type="term" value="C:plasma membrane"/>
    <property type="evidence" value="ECO:0007669"/>
    <property type="project" value="UniProtKB-SubCell"/>
</dbReference>
<dbReference type="PANTHER" id="PTHR30572:SF4">
    <property type="entry name" value="ABC TRANSPORTER PERMEASE YTRF"/>
    <property type="match status" value="1"/>
</dbReference>
<feature type="transmembrane region" description="Helical" evidence="7">
    <location>
        <begin position="30"/>
        <end position="50"/>
    </location>
</feature>
<dbReference type="InterPro" id="IPR050250">
    <property type="entry name" value="Macrolide_Exporter_MacB"/>
</dbReference>
<evidence type="ECO:0000256" key="1">
    <source>
        <dbReference type="ARBA" id="ARBA00004651"/>
    </source>
</evidence>
<evidence type="ECO:0000313" key="9">
    <source>
        <dbReference type="EMBL" id="PZW36752.1"/>
    </source>
</evidence>
<keyword evidence="3 7" id="KW-0812">Transmembrane</keyword>
<evidence type="ECO:0000256" key="6">
    <source>
        <dbReference type="ARBA" id="ARBA00038076"/>
    </source>
</evidence>
<evidence type="ECO:0000256" key="5">
    <source>
        <dbReference type="ARBA" id="ARBA00023136"/>
    </source>
</evidence>
<dbReference type="Pfam" id="PF02687">
    <property type="entry name" value="FtsX"/>
    <property type="match status" value="2"/>
</dbReference>
<feature type="transmembrane region" description="Helical" evidence="7">
    <location>
        <begin position="921"/>
        <end position="942"/>
    </location>
</feature>